<dbReference type="EMBL" id="FNAE01000006">
    <property type="protein sequence ID" value="SDF25072.1"/>
    <property type="molecule type" value="Genomic_DNA"/>
</dbReference>
<proteinExistence type="inferred from homology"/>
<dbReference type="Pfam" id="PF00155">
    <property type="entry name" value="Aminotran_1_2"/>
    <property type="match status" value="1"/>
</dbReference>
<name>A0A1G7JJC5_9GAMM</name>
<dbReference type="InterPro" id="IPR015424">
    <property type="entry name" value="PyrdxlP-dep_Trfase"/>
</dbReference>
<dbReference type="GO" id="GO:0030170">
    <property type="term" value="F:pyridoxal phosphate binding"/>
    <property type="evidence" value="ECO:0007669"/>
    <property type="project" value="InterPro"/>
</dbReference>
<dbReference type="InterPro" id="IPR015421">
    <property type="entry name" value="PyrdxlP-dep_Trfase_major"/>
</dbReference>
<dbReference type="Gene3D" id="3.40.640.10">
    <property type="entry name" value="Type I PLP-dependent aspartate aminotransferase-like (Major domain)"/>
    <property type="match status" value="1"/>
</dbReference>
<keyword evidence="3 7" id="KW-0808">Transferase</keyword>
<dbReference type="SUPFAM" id="SSF55729">
    <property type="entry name" value="Acyl-CoA N-acyltransferases (Nat)"/>
    <property type="match status" value="1"/>
</dbReference>
<dbReference type="PANTHER" id="PTHR13693">
    <property type="entry name" value="CLASS II AMINOTRANSFERASE/8-AMINO-7-OXONONANOATE SYNTHASE"/>
    <property type="match status" value="1"/>
</dbReference>
<dbReference type="InterPro" id="IPR004839">
    <property type="entry name" value="Aminotransferase_I/II_large"/>
</dbReference>
<organism evidence="7 8">
    <name type="scientific">Ectopseudomonas alcaliphila</name>
    <dbReference type="NCBI Taxonomy" id="101564"/>
    <lineage>
        <taxon>Bacteria</taxon>
        <taxon>Pseudomonadati</taxon>
        <taxon>Pseudomonadota</taxon>
        <taxon>Gammaproteobacteria</taxon>
        <taxon>Pseudomonadales</taxon>
        <taxon>Pseudomonadaceae</taxon>
        <taxon>Ectopseudomonas</taxon>
    </lineage>
</organism>
<dbReference type="InterPro" id="IPR016181">
    <property type="entry name" value="Acyl_CoA_acyltransferase"/>
</dbReference>
<accession>A0A1G7JJC5</accession>
<dbReference type="CDD" id="cd04301">
    <property type="entry name" value="NAT_SF"/>
    <property type="match status" value="1"/>
</dbReference>
<dbReference type="Gene3D" id="3.90.1150.10">
    <property type="entry name" value="Aspartate Aminotransferase, domain 1"/>
    <property type="match status" value="1"/>
</dbReference>
<comment type="cofactor">
    <cofactor evidence="1">
        <name>pyridoxal 5'-phosphate</name>
        <dbReference type="ChEBI" id="CHEBI:597326"/>
    </cofactor>
</comment>
<dbReference type="InterPro" id="IPR015422">
    <property type="entry name" value="PyrdxlP-dep_Trfase_small"/>
</dbReference>
<evidence type="ECO:0000313" key="8">
    <source>
        <dbReference type="Proteomes" id="UP000182413"/>
    </source>
</evidence>
<feature type="domain" description="N-acetyltransferase" evidence="6">
    <location>
        <begin position="318"/>
        <end position="479"/>
    </location>
</feature>
<protein>
    <submittedName>
        <fullName evidence="7">Acetyltransferase (GNAT) family protein</fullName>
    </submittedName>
</protein>
<keyword evidence="4" id="KW-0012">Acyltransferase</keyword>
<gene>
    <name evidence="7" type="ORF">SAMN05216575_106248</name>
</gene>
<evidence type="ECO:0000259" key="6">
    <source>
        <dbReference type="PROSITE" id="PS51186"/>
    </source>
</evidence>
<evidence type="ECO:0000313" key="7">
    <source>
        <dbReference type="EMBL" id="SDF25072.1"/>
    </source>
</evidence>
<evidence type="ECO:0000256" key="4">
    <source>
        <dbReference type="ARBA" id="ARBA00023315"/>
    </source>
</evidence>
<dbReference type="PANTHER" id="PTHR13693:SF102">
    <property type="entry name" value="2-AMINO-3-KETOBUTYRATE COENZYME A LIGASE, MITOCHONDRIAL"/>
    <property type="match status" value="1"/>
</dbReference>
<reference evidence="7 8" key="1">
    <citation type="submission" date="2016-10" db="EMBL/GenBank/DDBJ databases">
        <authorList>
            <person name="de Groot N.N."/>
        </authorList>
    </citation>
    <scope>NUCLEOTIDE SEQUENCE [LARGE SCALE GENOMIC DNA]</scope>
    <source>
        <strain evidence="7 8">JCM 10630</strain>
    </source>
</reference>
<dbReference type="Proteomes" id="UP000182413">
    <property type="component" value="Unassembled WGS sequence"/>
</dbReference>
<dbReference type="Pfam" id="PF00583">
    <property type="entry name" value="Acetyltransf_1"/>
    <property type="match status" value="1"/>
</dbReference>
<evidence type="ECO:0000256" key="1">
    <source>
        <dbReference type="ARBA" id="ARBA00001933"/>
    </source>
</evidence>
<dbReference type="AlphaFoldDB" id="A0A1G7JJC5"/>
<dbReference type="PROSITE" id="PS51186">
    <property type="entry name" value="GNAT"/>
    <property type="match status" value="1"/>
</dbReference>
<evidence type="ECO:0000256" key="3">
    <source>
        <dbReference type="ARBA" id="ARBA00022679"/>
    </source>
</evidence>
<evidence type="ECO:0000256" key="2">
    <source>
        <dbReference type="ARBA" id="ARBA00008392"/>
    </source>
</evidence>
<sequence length="479" mass="53366">MYQALLREQLETLKSSNQYRIFTTLSRICGQYPLAKLDGCEQEPVVVWCSNDYLGMSQHPAVREQMHDALETYGAGSGGSRNIGGSHEVYASLEASLADGHDKEAALVFPTGFGSNDATLQCLLRRIPDCVVISDELNHASIVNGIRSTPNEREIFRHNDVEHLEQILASYPQGQPKIVVFESIYSMGGDIAPIAEIVAVAKRYNALTYLDEVHAVGMYGPTRRRYRGRTGRSRSGGHHPGHHGQGHRRNRRLYRLDPGNRRCRALLRHRSHLHHLAAAGDHCRLPGQCRASQGQPLRARWHPRCLLRRWHEMEQSFLTVRPATQADLASLVELRAYLLDGTNASYSSKTPEDAARWRSAYRTWLSSRLNNSDCVQIFAAEHKESGQLLGCATAIIDQRAPAPGCLNGLSGWVQSVVVEPQWRGRGIAKQLMQHLLRWFANRGVGCVVLQSTAAAGTLYQALGFAVSDERLLIRQEASA</sequence>
<dbReference type="Gene3D" id="3.40.630.30">
    <property type="match status" value="1"/>
</dbReference>
<dbReference type="InterPro" id="IPR000182">
    <property type="entry name" value="GNAT_dom"/>
</dbReference>
<dbReference type="SUPFAM" id="SSF53383">
    <property type="entry name" value="PLP-dependent transferases"/>
    <property type="match status" value="1"/>
</dbReference>
<feature type="region of interest" description="Disordered" evidence="5">
    <location>
        <begin position="223"/>
        <end position="251"/>
    </location>
</feature>
<dbReference type="GO" id="GO:0016747">
    <property type="term" value="F:acyltransferase activity, transferring groups other than amino-acyl groups"/>
    <property type="evidence" value="ECO:0007669"/>
    <property type="project" value="InterPro"/>
</dbReference>
<comment type="similarity">
    <text evidence="2">Belongs to the class-II pyridoxal-phosphate-dependent aminotransferase family.</text>
</comment>
<evidence type="ECO:0000256" key="5">
    <source>
        <dbReference type="SAM" id="MobiDB-lite"/>
    </source>
</evidence>
<dbReference type="InterPro" id="IPR050087">
    <property type="entry name" value="AON_synthase_class-II"/>
</dbReference>